<dbReference type="Gene3D" id="2.60.120.380">
    <property type="match status" value="1"/>
</dbReference>
<comment type="caution">
    <text evidence="10">The sequence shown here is derived from an EMBL/GenBank/DDBJ whole genome shotgun (WGS) entry which is preliminary data.</text>
</comment>
<dbReference type="Proteomes" id="UP000318478">
    <property type="component" value="Unassembled WGS sequence"/>
</dbReference>
<dbReference type="InterPro" id="IPR024079">
    <property type="entry name" value="MetalloPept_cat_dom_sf"/>
</dbReference>
<keyword evidence="5" id="KW-0732">Signal</keyword>
<evidence type="ECO:0000259" key="9">
    <source>
        <dbReference type="SMART" id="SM00235"/>
    </source>
</evidence>
<protein>
    <submittedName>
        <fullName evidence="10">Matrixin</fullName>
    </submittedName>
</protein>
<name>A0A5C5YQD0_9BACT</name>
<keyword evidence="4" id="KW-0479">Metal-binding</keyword>
<dbReference type="GO" id="GO:0030198">
    <property type="term" value="P:extracellular matrix organization"/>
    <property type="evidence" value="ECO:0007669"/>
    <property type="project" value="TreeGrafter"/>
</dbReference>
<evidence type="ECO:0000313" key="10">
    <source>
        <dbReference type="EMBL" id="TWT77116.1"/>
    </source>
</evidence>
<feature type="domain" description="Peptidase metallopeptidase" evidence="9">
    <location>
        <begin position="89"/>
        <end position="256"/>
    </location>
</feature>
<dbReference type="InterPro" id="IPR001818">
    <property type="entry name" value="Pept_M10_metallopeptidase"/>
</dbReference>
<keyword evidence="6" id="KW-0378">Hydrolase</keyword>
<dbReference type="Pfam" id="PF00413">
    <property type="entry name" value="Peptidase_M10"/>
    <property type="match status" value="1"/>
</dbReference>
<evidence type="ECO:0000256" key="4">
    <source>
        <dbReference type="ARBA" id="ARBA00022723"/>
    </source>
</evidence>
<dbReference type="SMART" id="SM00235">
    <property type="entry name" value="ZnMc"/>
    <property type="match status" value="1"/>
</dbReference>
<dbReference type="EMBL" id="SJPO01000005">
    <property type="protein sequence ID" value="TWT77116.1"/>
    <property type="molecule type" value="Genomic_DNA"/>
</dbReference>
<evidence type="ECO:0000313" key="11">
    <source>
        <dbReference type="Proteomes" id="UP000318478"/>
    </source>
</evidence>
<dbReference type="PANTHER" id="PTHR10201">
    <property type="entry name" value="MATRIX METALLOPROTEINASE"/>
    <property type="match status" value="1"/>
</dbReference>
<dbReference type="AlphaFoldDB" id="A0A5C5YQD0"/>
<gene>
    <name evidence="10" type="ORF">Pla123a_25460</name>
</gene>
<dbReference type="SUPFAM" id="SSF55486">
    <property type="entry name" value="Metalloproteases ('zincins'), catalytic domain"/>
    <property type="match status" value="1"/>
</dbReference>
<dbReference type="GO" id="GO:0006508">
    <property type="term" value="P:proteolysis"/>
    <property type="evidence" value="ECO:0007669"/>
    <property type="project" value="UniProtKB-KW"/>
</dbReference>
<dbReference type="InterPro" id="IPR006026">
    <property type="entry name" value="Peptidase_Metallo"/>
</dbReference>
<keyword evidence="3" id="KW-0645">Protease</keyword>
<dbReference type="PRINTS" id="PR00138">
    <property type="entry name" value="MATRIXIN"/>
</dbReference>
<evidence type="ECO:0000256" key="1">
    <source>
        <dbReference type="ARBA" id="ARBA00001947"/>
    </source>
</evidence>
<accession>A0A5C5YQD0</accession>
<keyword evidence="11" id="KW-1185">Reference proteome</keyword>
<keyword evidence="7" id="KW-0862">Zinc</keyword>
<dbReference type="GO" id="GO:0004222">
    <property type="term" value="F:metalloendopeptidase activity"/>
    <property type="evidence" value="ECO:0007669"/>
    <property type="project" value="InterPro"/>
</dbReference>
<evidence type="ECO:0000256" key="6">
    <source>
        <dbReference type="ARBA" id="ARBA00022801"/>
    </source>
</evidence>
<evidence type="ECO:0000256" key="3">
    <source>
        <dbReference type="ARBA" id="ARBA00022670"/>
    </source>
</evidence>
<dbReference type="Gene3D" id="3.40.390.10">
    <property type="entry name" value="Collagenase (Catalytic Domain)"/>
    <property type="match status" value="1"/>
</dbReference>
<evidence type="ECO:0000256" key="5">
    <source>
        <dbReference type="ARBA" id="ARBA00022729"/>
    </source>
</evidence>
<reference evidence="10 11" key="1">
    <citation type="submission" date="2019-02" db="EMBL/GenBank/DDBJ databases">
        <title>Deep-cultivation of Planctomycetes and their phenomic and genomic characterization uncovers novel biology.</title>
        <authorList>
            <person name="Wiegand S."/>
            <person name="Jogler M."/>
            <person name="Boedeker C."/>
            <person name="Pinto D."/>
            <person name="Vollmers J."/>
            <person name="Rivas-Marin E."/>
            <person name="Kohn T."/>
            <person name="Peeters S.H."/>
            <person name="Heuer A."/>
            <person name="Rast P."/>
            <person name="Oberbeckmann S."/>
            <person name="Bunk B."/>
            <person name="Jeske O."/>
            <person name="Meyerdierks A."/>
            <person name="Storesund J.E."/>
            <person name="Kallscheuer N."/>
            <person name="Luecker S."/>
            <person name="Lage O.M."/>
            <person name="Pohl T."/>
            <person name="Merkel B.J."/>
            <person name="Hornburger P."/>
            <person name="Mueller R.-W."/>
            <person name="Bruemmer F."/>
            <person name="Labrenz M."/>
            <person name="Spormann A.M."/>
            <person name="Op Den Camp H."/>
            <person name="Overmann J."/>
            <person name="Amann R."/>
            <person name="Jetten M.S.M."/>
            <person name="Mascher T."/>
            <person name="Medema M.H."/>
            <person name="Devos D.P."/>
            <person name="Kaster A.-K."/>
            <person name="Ovreas L."/>
            <person name="Rohde M."/>
            <person name="Galperin M.Y."/>
            <person name="Jogler C."/>
        </authorList>
    </citation>
    <scope>NUCLEOTIDE SEQUENCE [LARGE SCALE GENOMIC DNA]</scope>
    <source>
        <strain evidence="10 11">Pla123a</strain>
    </source>
</reference>
<dbReference type="PANTHER" id="PTHR10201:SF291">
    <property type="entry name" value="MATRIX METALLOPROTEINASE 1, ISOFORM C-RELATED"/>
    <property type="match status" value="1"/>
</dbReference>
<comment type="similarity">
    <text evidence="2">Belongs to the peptidase M10A family.</text>
</comment>
<dbReference type="GO" id="GO:0031012">
    <property type="term" value="C:extracellular matrix"/>
    <property type="evidence" value="ECO:0007669"/>
    <property type="project" value="InterPro"/>
</dbReference>
<evidence type="ECO:0000256" key="2">
    <source>
        <dbReference type="ARBA" id="ARBA00010370"/>
    </source>
</evidence>
<proteinExistence type="inferred from homology"/>
<evidence type="ECO:0000256" key="8">
    <source>
        <dbReference type="ARBA" id="ARBA00023049"/>
    </source>
</evidence>
<evidence type="ECO:0000256" key="7">
    <source>
        <dbReference type="ARBA" id="ARBA00022833"/>
    </source>
</evidence>
<dbReference type="InterPro" id="IPR021190">
    <property type="entry name" value="Pept_M10A"/>
</dbReference>
<sequence>MILITALPVRVACLGFFDLRSALLLLLLALGGAFCVPVESNAFYSNGRWSSTATDSFAQPAGLPVTLSWSIVPDGSTLLNAVGSQSRSSDLIADLDALFNYAGGGADLKQRPWFAYVEQSFERWAEVSGVSLVYEPNDDGVPHGSNANLGVLGVRGDIRLGGATLDGVGGTYGQSGFIPNADLTLDTSDVVRFGDAADDYALLRNTLMHEAGHSLGLAHMDSSNTHVLMSPFVSNSLSYDGPQLDDIRGIHSLYGDRHERGALGGNGSFAAATPLGTLLQGQTITLGLDTPDTVGMVSPGGEDFVSITGAADEDFFVLSVAAPIVVDVTLDPRGRNYTERANSNELYHLVNASSQSDLLVEVFQAGAAEPLLVASAASAGLGESEQLLGVALDSPGEYFLRVAGDSDAVQLYALTLSARPAKPGDYNQDGLVDAADYTAWRDAVTRGELLANETASSGITDAQDYLAWSEAYGTSPAAATAAPLPPAIAIAGLLSAIGSLWRSGDPSRG</sequence>
<dbReference type="GO" id="GO:0008270">
    <property type="term" value="F:zinc ion binding"/>
    <property type="evidence" value="ECO:0007669"/>
    <property type="project" value="InterPro"/>
</dbReference>
<dbReference type="GO" id="GO:0030574">
    <property type="term" value="P:collagen catabolic process"/>
    <property type="evidence" value="ECO:0007669"/>
    <property type="project" value="TreeGrafter"/>
</dbReference>
<keyword evidence="8" id="KW-0482">Metalloprotease</keyword>
<comment type="cofactor">
    <cofactor evidence="1">
        <name>Zn(2+)</name>
        <dbReference type="ChEBI" id="CHEBI:29105"/>
    </cofactor>
</comment>
<organism evidence="10 11">
    <name type="scientific">Posidoniimonas polymericola</name>
    <dbReference type="NCBI Taxonomy" id="2528002"/>
    <lineage>
        <taxon>Bacteria</taxon>
        <taxon>Pseudomonadati</taxon>
        <taxon>Planctomycetota</taxon>
        <taxon>Planctomycetia</taxon>
        <taxon>Pirellulales</taxon>
        <taxon>Lacipirellulaceae</taxon>
        <taxon>Posidoniimonas</taxon>
    </lineage>
</organism>